<reference evidence="1 2" key="1">
    <citation type="journal article" date="2016" name="Genome Biol. Evol.">
        <title>Divergent and convergent evolution of fungal pathogenicity.</title>
        <authorList>
            <person name="Shang Y."/>
            <person name="Xiao G."/>
            <person name="Zheng P."/>
            <person name="Cen K."/>
            <person name="Zhan S."/>
            <person name="Wang C."/>
        </authorList>
    </citation>
    <scope>NUCLEOTIDE SEQUENCE [LARGE SCALE GENOMIC DNA]</scope>
    <source>
        <strain evidence="1 2">ARSEF 7405</strain>
    </source>
</reference>
<dbReference type="OrthoDB" id="391988at2759"/>
<dbReference type="EMBL" id="AZGZ01000008">
    <property type="protein sequence ID" value="KZZ93656.1"/>
    <property type="molecule type" value="Genomic_DNA"/>
</dbReference>
<sequence>MYISPYVFLTINAEHGPKMQDIECLERLRRFRIPHQVILNRADHVLRGSWEGKVMRSNQKYCEEGFQNLQKRLREVKELVQPSDLKPGHIPGKGEIIAYGTAQEGAFGISHLRWAVLQAADLDRLYYKEHSQGKNTAA</sequence>
<dbReference type="Proteomes" id="UP000242877">
    <property type="component" value="Unassembled WGS sequence"/>
</dbReference>
<accession>A0A168A9S4</accession>
<comment type="caution">
    <text evidence="1">The sequence shown here is derived from an EMBL/GenBank/DDBJ whole genome shotgun (WGS) entry which is preliminary data.</text>
</comment>
<evidence type="ECO:0000313" key="1">
    <source>
        <dbReference type="EMBL" id="KZZ93656.1"/>
    </source>
</evidence>
<gene>
    <name evidence="1" type="ORF">AAP_02448</name>
</gene>
<name>A0A168A9S4_9EURO</name>
<dbReference type="AlphaFoldDB" id="A0A168A9S4"/>
<dbReference type="InterPro" id="IPR027417">
    <property type="entry name" value="P-loop_NTPase"/>
</dbReference>
<dbReference type="Gene3D" id="3.40.50.300">
    <property type="entry name" value="P-loop containing nucleotide triphosphate hydrolases"/>
    <property type="match status" value="1"/>
</dbReference>
<organism evidence="1 2">
    <name type="scientific">Ascosphaera apis ARSEF 7405</name>
    <dbReference type="NCBI Taxonomy" id="392613"/>
    <lineage>
        <taxon>Eukaryota</taxon>
        <taxon>Fungi</taxon>
        <taxon>Dikarya</taxon>
        <taxon>Ascomycota</taxon>
        <taxon>Pezizomycotina</taxon>
        <taxon>Eurotiomycetes</taxon>
        <taxon>Eurotiomycetidae</taxon>
        <taxon>Onygenales</taxon>
        <taxon>Ascosphaeraceae</taxon>
        <taxon>Ascosphaera</taxon>
    </lineage>
</organism>
<keyword evidence="2" id="KW-1185">Reference proteome</keyword>
<evidence type="ECO:0000313" key="2">
    <source>
        <dbReference type="Proteomes" id="UP000242877"/>
    </source>
</evidence>
<dbReference type="VEuPathDB" id="FungiDB:AAP_02448"/>
<protein>
    <submittedName>
        <fullName evidence="1">Uncharacterized protein</fullName>
    </submittedName>
</protein>
<proteinExistence type="predicted"/>